<gene>
    <name evidence="3" type="ORF">E1742_02820</name>
    <name evidence="2" type="ORF">GCM10007388_43180</name>
</gene>
<evidence type="ECO:0000313" key="3">
    <source>
        <dbReference type="EMBL" id="QBQ35218.1"/>
    </source>
</evidence>
<proteinExistence type="predicted"/>
<evidence type="ECO:0000313" key="5">
    <source>
        <dbReference type="Proteomes" id="UP000619512"/>
    </source>
</evidence>
<dbReference type="OrthoDB" id="8775091at2"/>
<reference evidence="2" key="1">
    <citation type="journal article" date="2014" name="Int. J. Syst. Evol. Microbiol.">
        <title>Complete genome sequence of Corynebacterium casei LMG S-19264T (=DSM 44701T), isolated from a smear-ripened cheese.</title>
        <authorList>
            <consortium name="US DOE Joint Genome Institute (JGI-PGF)"/>
            <person name="Walter F."/>
            <person name="Albersmeier A."/>
            <person name="Kalinowski J."/>
            <person name="Ruckert C."/>
        </authorList>
    </citation>
    <scope>NUCLEOTIDE SEQUENCE</scope>
    <source>
        <strain evidence="2">KCTC 12344</strain>
    </source>
</reference>
<dbReference type="EMBL" id="CP038026">
    <property type="protein sequence ID" value="QBQ35218.1"/>
    <property type="molecule type" value="Genomic_DNA"/>
</dbReference>
<name>A0A4V1ATC8_9BURK</name>
<dbReference type="Proteomes" id="UP000294359">
    <property type="component" value="Chromosome"/>
</dbReference>
<sequence>MEKRALSMALLLAAGMAGGTGMNDVGTDNVAMALAVDAGEGRVRVTVQLENKGARPVYVPRAIAAATQLDGRVFDVRDARTGQEVPYQGRMVKRGPLTADDFVVLAPHATHRHTIDITPAYGFQPGTHDYHLSYGGNYGADVQALAGGAPSGRLTAPAVRFSFTARP</sequence>
<protein>
    <submittedName>
        <fullName evidence="2">Uncharacterized protein</fullName>
    </submittedName>
</protein>
<reference evidence="3 4" key="2">
    <citation type="submission" date="2019-03" db="EMBL/GenBank/DDBJ databases">
        <title>Draft Genome Sequences of Six Type Strains of the Genus Massilia.</title>
        <authorList>
            <person name="Miess H."/>
            <person name="Frediansyhah A."/>
            <person name="Gross H."/>
        </authorList>
    </citation>
    <scope>NUCLEOTIDE SEQUENCE [LARGE SCALE GENOMIC DNA]</scope>
    <source>
        <strain evidence="3 4">DSM 17505</strain>
    </source>
</reference>
<dbReference type="Proteomes" id="UP000619512">
    <property type="component" value="Unassembled WGS sequence"/>
</dbReference>
<keyword evidence="1" id="KW-0732">Signal</keyword>
<evidence type="ECO:0000313" key="2">
    <source>
        <dbReference type="EMBL" id="GGZ04974.1"/>
    </source>
</evidence>
<dbReference type="RefSeq" id="WP_134383458.1">
    <property type="nucleotide sequence ID" value="NZ_BMWW01000009.1"/>
</dbReference>
<keyword evidence="4" id="KW-1185">Reference proteome</keyword>
<dbReference type="EMBL" id="BMWW01000009">
    <property type="protein sequence ID" value="GGZ04974.1"/>
    <property type="molecule type" value="Genomic_DNA"/>
</dbReference>
<accession>A0A4V1ATC8</accession>
<feature type="chain" id="PRO_5044609866" evidence="1">
    <location>
        <begin position="20"/>
        <end position="167"/>
    </location>
</feature>
<feature type="signal peptide" evidence="1">
    <location>
        <begin position="1"/>
        <end position="19"/>
    </location>
</feature>
<dbReference type="Gene3D" id="2.60.40.2970">
    <property type="match status" value="1"/>
</dbReference>
<organism evidence="2 5">
    <name type="scientific">Pseudoduganella plicata</name>
    <dbReference type="NCBI Taxonomy" id="321984"/>
    <lineage>
        <taxon>Bacteria</taxon>
        <taxon>Pseudomonadati</taxon>
        <taxon>Pseudomonadota</taxon>
        <taxon>Betaproteobacteria</taxon>
        <taxon>Burkholderiales</taxon>
        <taxon>Oxalobacteraceae</taxon>
        <taxon>Telluria group</taxon>
        <taxon>Pseudoduganella</taxon>
    </lineage>
</organism>
<evidence type="ECO:0000313" key="4">
    <source>
        <dbReference type="Proteomes" id="UP000294359"/>
    </source>
</evidence>
<dbReference type="AlphaFoldDB" id="A0A4V1ATC8"/>
<reference evidence="2" key="3">
    <citation type="submission" date="2022-12" db="EMBL/GenBank/DDBJ databases">
        <authorList>
            <person name="Sun Q."/>
            <person name="Kim S."/>
        </authorList>
    </citation>
    <scope>NUCLEOTIDE SEQUENCE</scope>
    <source>
        <strain evidence="2">KCTC 12344</strain>
    </source>
</reference>
<evidence type="ECO:0000256" key="1">
    <source>
        <dbReference type="SAM" id="SignalP"/>
    </source>
</evidence>